<name>Q1IP14_KORVE</name>
<gene>
    <name evidence="2" type="ordered locus">Acid345_2385</name>
</gene>
<dbReference type="EMBL" id="CP000360">
    <property type="protein sequence ID" value="ABF41386.1"/>
    <property type="molecule type" value="Genomic_DNA"/>
</dbReference>
<dbReference type="AlphaFoldDB" id="Q1IP14"/>
<reference evidence="2 3" key="1">
    <citation type="journal article" date="2009" name="Appl. Environ. Microbiol.">
        <title>Three genomes from the phylum Acidobacteria provide insight into the lifestyles of these microorganisms in soils.</title>
        <authorList>
            <person name="Ward N.L."/>
            <person name="Challacombe J.F."/>
            <person name="Janssen P.H."/>
            <person name="Henrissat B."/>
            <person name="Coutinho P.M."/>
            <person name="Wu M."/>
            <person name="Xie G."/>
            <person name="Haft D.H."/>
            <person name="Sait M."/>
            <person name="Badger J."/>
            <person name="Barabote R.D."/>
            <person name="Bradley B."/>
            <person name="Brettin T.S."/>
            <person name="Brinkac L.M."/>
            <person name="Bruce D."/>
            <person name="Creasy T."/>
            <person name="Daugherty S.C."/>
            <person name="Davidsen T.M."/>
            <person name="DeBoy R.T."/>
            <person name="Detter J.C."/>
            <person name="Dodson R.J."/>
            <person name="Durkin A.S."/>
            <person name="Ganapathy A."/>
            <person name="Gwinn-Giglio M."/>
            <person name="Han C.S."/>
            <person name="Khouri H."/>
            <person name="Kiss H."/>
            <person name="Kothari S.P."/>
            <person name="Madupu R."/>
            <person name="Nelson K.E."/>
            <person name="Nelson W.C."/>
            <person name="Paulsen I."/>
            <person name="Penn K."/>
            <person name="Ren Q."/>
            <person name="Rosovitz M.J."/>
            <person name="Selengut J.D."/>
            <person name="Shrivastava S."/>
            <person name="Sullivan S.A."/>
            <person name="Tapia R."/>
            <person name="Thompson L.S."/>
            <person name="Watkins K.L."/>
            <person name="Yang Q."/>
            <person name="Yu C."/>
            <person name="Zafar N."/>
            <person name="Zhou L."/>
            <person name="Kuske C.R."/>
        </authorList>
    </citation>
    <scope>NUCLEOTIDE SEQUENCE [LARGE SCALE GENOMIC DNA]</scope>
    <source>
        <strain evidence="2 3">Ellin345</strain>
    </source>
</reference>
<dbReference type="HOGENOM" id="CLU_1641540_0_0_0"/>
<keyword evidence="3" id="KW-1185">Reference proteome</keyword>
<protein>
    <submittedName>
        <fullName evidence="2">Uncharacterized protein</fullName>
    </submittedName>
</protein>
<dbReference type="RefSeq" id="WP_011523187.1">
    <property type="nucleotide sequence ID" value="NC_008009.1"/>
</dbReference>
<dbReference type="STRING" id="204669.Acid345_2385"/>
<dbReference type="Proteomes" id="UP000002432">
    <property type="component" value="Chromosome"/>
</dbReference>
<proteinExistence type="predicted"/>
<evidence type="ECO:0000313" key="3">
    <source>
        <dbReference type="Proteomes" id="UP000002432"/>
    </source>
</evidence>
<evidence type="ECO:0000256" key="1">
    <source>
        <dbReference type="SAM" id="MobiDB-lite"/>
    </source>
</evidence>
<feature type="region of interest" description="Disordered" evidence="1">
    <location>
        <begin position="1"/>
        <end position="29"/>
    </location>
</feature>
<dbReference type="EnsemblBacteria" id="ABF41386">
    <property type="protein sequence ID" value="ABF41386"/>
    <property type="gene ID" value="Acid345_2385"/>
</dbReference>
<feature type="compositionally biased region" description="Basic residues" evidence="1">
    <location>
        <begin position="1"/>
        <end position="22"/>
    </location>
</feature>
<sequence length="161" mass="17847">MPVKKKTSAKKPAKKTIRHTNNHARGGTYFTPKGNVSIAVPPFWFFRQTNDDLELDSPSTATSIVISAFHRTGRVEALDSREYMKRFLQTAPAVGRKTVTLSTKQRTAAKFKDSEGANWQCEFLTDGNTLLLATLNSTEKPRSPEAHTAGAVLDSIKIVKR</sequence>
<dbReference type="KEGG" id="aba:Acid345_2385"/>
<accession>Q1IP14</accession>
<evidence type="ECO:0000313" key="2">
    <source>
        <dbReference type="EMBL" id="ABF41386.1"/>
    </source>
</evidence>
<organism evidence="2 3">
    <name type="scientific">Koribacter versatilis (strain Ellin345)</name>
    <dbReference type="NCBI Taxonomy" id="204669"/>
    <lineage>
        <taxon>Bacteria</taxon>
        <taxon>Pseudomonadati</taxon>
        <taxon>Acidobacteriota</taxon>
        <taxon>Terriglobia</taxon>
        <taxon>Terriglobales</taxon>
        <taxon>Candidatus Korobacteraceae</taxon>
        <taxon>Candidatus Korobacter</taxon>
    </lineage>
</organism>